<name>A0A4P9WWM1_9FUNG</name>
<feature type="compositionally biased region" description="Pro residues" evidence="1">
    <location>
        <begin position="309"/>
        <end position="326"/>
    </location>
</feature>
<reference evidence="3" key="2">
    <citation type="submission" date="2018-04" db="EMBL/GenBank/DDBJ databases">
        <title>Leveraging single-cell genomics to expand the Fungal Tree of Life.</title>
        <authorList>
            <consortium name="DOE Joint Genome Institute"/>
            <person name="Ahrendt S.R."/>
            <person name="Quandt C.A."/>
            <person name="Ciobanu D."/>
            <person name="Clum A."/>
            <person name="Salamov A."/>
            <person name="Andreopoulos B."/>
            <person name="Cheng J.-F."/>
            <person name="Woyke T."/>
            <person name="Pelin A."/>
            <person name="Henrissat B."/>
            <person name="Benny G.L."/>
            <person name="Smith M.E."/>
            <person name="James T.Y."/>
            <person name="Grigoriev I.V."/>
        </authorList>
    </citation>
    <scope>NUCLEOTIDE SEQUENCE</scope>
    <source>
        <strain evidence="3">ATCC 52028</strain>
    </source>
</reference>
<organism evidence="2 4">
    <name type="scientific">Caulochytrium protostelioides</name>
    <dbReference type="NCBI Taxonomy" id="1555241"/>
    <lineage>
        <taxon>Eukaryota</taxon>
        <taxon>Fungi</taxon>
        <taxon>Fungi incertae sedis</taxon>
        <taxon>Chytridiomycota</taxon>
        <taxon>Chytridiomycota incertae sedis</taxon>
        <taxon>Chytridiomycetes</taxon>
        <taxon>Caulochytriales</taxon>
        <taxon>Caulochytriaceae</taxon>
        <taxon>Caulochytrium</taxon>
    </lineage>
</organism>
<dbReference type="EMBL" id="ML014241">
    <property type="protein sequence ID" value="RKP00018.1"/>
    <property type="molecule type" value="Genomic_DNA"/>
</dbReference>
<dbReference type="EMBL" id="ML009162">
    <property type="protein sequence ID" value="RKO97809.1"/>
    <property type="molecule type" value="Genomic_DNA"/>
</dbReference>
<feature type="compositionally biased region" description="Basic and acidic residues" evidence="1">
    <location>
        <begin position="295"/>
        <end position="305"/>
    </location>
</feature>
<evidence type="ECO:0000256" key="1">
    <source>
        <dbReference type="SAM" id="MobiDB-lite"/>
    </source>
</evidence>
<protein>
    <submittedName>
        <fullName evidence="2">Uncharacterized protein</fullName>
    </submittedName>
</protein>
<dbReference type="AlphaFoldDB" id="A0A4P9WWM1"/>
<evidence type="ECO:0000313" key="2">
    <source>
        <dbReference type="EMBL" id="RKO97809.1"/>
    </source>
</evidence>
<evidence type="ECO:0000313" key="3">
    <source>
        <dbReference type="EMBL" id="RKP00018.1"/>
    </source>
</evidence>
<feature type="compositionally biased region" description="Pro residues" evidence="1">
    <location>
        <begin position="59"/>
        <end position="69"/>
    </location>
</feature>
<keyword evidence="5" id="KW-1185">Reference proteome</keyword>
<feature type="region of interest" description="Disordered" evidence="1">
    <location>
        <begin position="385"/>
        <end position="409"/>
    </location>
</feature>
<feature type="region of interest" description="Disordered" evidence="1">
    <location>
        <begin position="249"/>
        <end position="351"/>
    </location>
</feature>
<feature type="compositionally biased region" description="Low complexity" evidence="1">
    <location>
        <begin position="393"/>
        <end position="409"/>
    </location>
</feature>
<gene>
    <name evidence="2" type="ORF">CAUPRSCDRAFT_10541</name>
    <name evidence="3" type="ORF">CXG81DRAFT_19981</name>
</gene>
<dbReference type="Proteomes" id="UP000274922">
    <property type="component" value="Unassembled WGS sequence"/>
</dbReference>
<reference evidence="2" key="3">
    <citation type="submission" date="2018-08" db="EMBL/GenBank/DDBJ databases">
        <title>Leveraging single-cell genomics to expand the Fungal Tree of Life.</title>
        <authorList>
            <consortium name="DOE Joint Genome Institute"/>
            <person name="Ahrendt S.R."/>
            <person name="Quandt C.A."/>
            <person name="Ciobanu D."/>
            <person name="Clum A."/>
            <person name="Salamov A."/>
            <person name="Andreopoulos B."/>
            <person name="Cheng J.-F."/>
            <person name="Woyke T."/>
            <person name="Pelin A."/>
            <person name="Henrissat B."/>
            <person name="Reynolds N."/>
            <person name="Benny G.L."/>
            <person name="Smith M.E."/>
            <person name="James T.Y."/>
            <person name="Grigoriev I.V."/>
        </authorList>
    </citation>
    <scope>NUCLEOTIDE SEQUENCE</scope>
    <source>
        <strain evidence="2">ATCC 52028</strain>
    </source>
</reference>
<evidence type="ECO:0000313" key="4">
    <source>
        <dbReference type="Proteomes" id="UP000268535"/>
    </source>
</evidence>
<dbReference type="Proteomes" id="UP000268535">
    <property type="component" value="Unassembled WGS sequence"/>
</dbReference>
<evidence type="ECO:0000313" key="5">
    <source>
        <dbReference type="Proteomes" id="UP000274922"/>
    </source>
</evidence>
<sequence length="463" mass="46678">MASEHVWPLRKYGRWEPHEPVGAAAAAPPASGSGSDGLGGLFNGISSGFGFGFGGATPTPTPTSTPPPAAARSPAGRWHYVANKEIRLTLIEDGHAQRLVIRAVLPPWRDLEDVTVSETAPRAMVCRRRDRTLAFQWSEDAGGGGGGGAGPHGTAAAAPPRQCYVKFTTHADASQFARLWSKRVPIVAAAAPVPSTSAARPAAAAAAASSAGMVMQAGLGAFSQVGLGTSSQAGLGAFSQVGLGGLSQADGLSPDVHDDPPPPQALASGAAPMARAGPRIGPGPGPGPGLGMGAETRRAEADSAARRPPGSPQPPASHPYDPPLPSAPRQTRHPEPGGWSPSADAVPISDPTTDLGAAAAAAAAAVHDVAARGALAHVTAGAGARHVGPGAWEAPRAAAGPRDAPEAAADGGWSAACAQLRSLPDDRLRELVRDMVRAPHFLELMDRLNTSLGPEVARHAAGD</sequence>
<proteinExistence type="predicted"/>
<feature type="compositionally biased region" description="Low complexity" evidence="1">
    <location>
        <begin position="265"/>
        <end position="279"/>
    </location>
</feature>
<accession>A0A4P9WWM1</accession>
<reference evidence="4 5" key="1">
    <citation type="journal article" date="2018" name="Nat. Microbiol.">
        <title>Leveraging single-cell genomics to expand the fungal tree of life.</title>
        <authorList>
            <person name="Ahrendt S.R."/>
            <person name="Quandt C.A."/>
            <person name="Ciobanu D."/>
            <person name="Clum A."/>
            <person name="Salamov A."/>
            <person name="Andreopoulos B."/>
            <person name="Cheng J.F."/>
            <person name="Woyke T."/>
            <person name="Pelin A."/>
            <person name="Henrissat B."/>
            <person name="Reynolds N.K."/>
            <person name="Benny G.L."/>
            <person name="Smith M.E."/>
            <person name="James T.Y."/>
            <person name="Grigoriev I.V."/>
        </authorList>
    </citation>
    <scope>NUCLEOTIDE SEQUENCE [LARGE SCALE GENOMIC DNA]</scope>
    <source>
        <strain evidence="4 5">ATCC 52028</strain>
    </source>
</reference>
<feature type="region of interest" description="Disordered" evidence="1">
    <location>
        <begin position="53"/>
        <end position="74"/>
    </location>
</feature>